<gene>
    <name evidence="3" type="ORF">ACFSKL_22440</name>
</gene>
<name>A0ABW4VVJ1_9BACT</name>
<evidence type="ECO:0000313" key="4">
    <source>
        <dbReference type="Proteomes" id="UP001597361"/>
    </source>
</evidence>
<dbReference type="Proteomes" id="UP001597361">
    <property type="component" value="Unassembled WGS sequence"/>
</dbReference>
<proteinExistence type="predicted"/>
<dbReference type="PIRSF" id="PIRSF018266">
    <property type="entry name" value="FecR"/>
    <property type="match status" value="1"/>
</dbReference>
<evidence type="ECO:0000259" key="2">
    <source>
        <dbReference type="Pfam" id="PF04773"/>
    </source>
</evidence>
<organism evidence="3 4">
    <name type="scientific">Belliella marina</name>
    <dbReference type="NCBI Taxonomy" id="1644146"/>
    <lineage>
        <taxon>Bacteria</taxon>
        <taxon>Pseudomonadati</taxon>
        <taxon>Bacteroidota</taxon>
        <taxon>Cytophagia</taxon>
        <taxon>Cytophagales</taxon>
        <taxon>Cyclobacteriaceae</taxon>
        <taxon>Belliella</taxon>
    </lineage>
</organism>
<reference evidence="4" key="1">
    <citation type="journal article" date="2019" name="Int. J. Syst. Evol. Microbiol.">
        <title>The Global Catalogue of Microorganisms (GCM) 10K type strain sequencing project: providing services to taxonomists for standard genome sequencing and annotation.</title>
        <authorList>
            <consortium name="The Broad Institute Genomics Platform"/>
            <consortium name="The Broad Institute Genome Sequencing Center for Infectious Disease"/>
            <person name="Wu L."/>
            <person name="Ma J."/>
        </authorList>
    </citation>
    <scope>NUCLEOTIDE SEQUENCE [LARGE SCALE GENOMIC DNA]</scope>
    <source>
        <strain evidence="4">CGMCC 1.15180</strain>
    </source>
</reference>
<dbReference type="Gene3D" id="2.60.120.1440">
    <property type="match status" value="1"/>
</dbReference>
<keyword evidence="4" id="KW-1185">Reference proteome</keyword>
<protein>
    <submittedName>
        <fullName evidence="3">FecR family protein</fullName>
    </submittedName>
</protein>
<dbReference type="PANTHER" id="PTHR30273">
    <property type="entry name" value="PERIPLASMIC SIGNAL SENSOR AND SIGMA FACTOR ACTIVATOR FECR-RELATED"/>
    <property type="match status" value="1"/>
</dbReference>
<accession>A0ABW4VVJ1</accession>
<dbReference type="EMBL" id="JBHUHR010000050">
    <property type="protein sequence ID" value="MFD2037570.1"/>
    <property type="molecule type" value="Genomic_DNA"/>
</dbReference>
<feature type="transmembrane region" description="Helical" evidence="1">
    <location>
        <begin position="99"/>
        <end position="116"/>
    </location>
</feature>
<keyword evidence="1" id="KW-1133">Transmembrane helix</keyword>
<feature type="domain" description="FecR protein" evidence="2">
    <location>
        <begin position="127"/>
        <end position="228"/>
    </location>
</feature>
<dbReference type="InterPro" id="IPR012373">
    <property type="entry name" value="Ferrdict_sens_TM"/>
</dbReference>
<evidence type="ECO:0000313" key="3">
    <source>
        <dbReference type="EMBL" id="MFD2037570.1"/>
    </source>
</evidence>
<dbReference type="RefSeq" id="WP_376889557.1">
    <property type="nucleotide sequence ID" value="NZ_JBHUHR010000050.1"/>
</dbReference>
<keyword evidence="1" id="KW-0812">Transmembrane</keyword>
<dbReference type="PANTHER" id="PTHR30273:SF2">
    <property type="entry name" value="PROTEIN FECR"/>
    <property type="match status" value="1"/>
</dbReference>
<evidence type="ECO:0000256" key="1">
    <source>
        <dbReference type="SAM" id="Phobius"/>
    </source>
</evidence>
<sequence length="345" mass="39860">MSKDFNTYTFQDFIDDPTFVAWVIDPSGKEGEIWDLWFQGDPTNLPEMERAKRMVLGANSFRRIEADNRAKSKIWENIRYTTWTEDQKIARRKDQVNRWMRVAAGLVIGMVCLFLARNIAEQYTKVEIRTGYGELKTIYLPDSSSIMMNANTVVSYYKKWNPRRVREVWVEGEAFLDVVHFHDGIAETKSADRFVTHMPSIDVEVLGTSFNVKERKSIAEVSLKEGSVAVSQAGGRESGMNFILKPGETVYFNKETAVFEKGKTELQRNLAWRERLIKLENTPVRELISQLEDFYGIDFLVLDKTILERKVDGEFPLTDTTDIRFILSSILEKEVAVRGNQIIIR</sequence>
<dbReference type="InterPro" id="IPR006860">
    <property type="entry name" value="FecR"/>
</dbReference>
<keyword evidence="1" id="KW-0472">Membrane</keyword>
<dbReference type="Gene3D" id="3.55.50.30">
    <property type="match status" value="1"/>
</dbReference>
<comment type="caution">
    <text evidence="3">The sequence shown here is derived from an EMBL/GenBank/DDBJ whole genome shotgun (WGS) entry which is preliminary data.</text>
</comment>
<dbReference type="Pfam" id="PF04773">
    <property type="entry name" value="FecR"/>
    <property type="match status" value="1"/>
</dbReference>